<dbReference type="VEuPathDB" id="TriTrypDB:BCY84_21023"/>
<feature type="compositionally biased region" description="Basic and acidic residues" evidence="1">
    <location>
        <begin position="357"/>
        <end position="367"/>
    </location>
</feature>
<sequence>MKCEGSCVGWWNSTNFFCFIQSMHYVYTNQWSFTLRCLAHKMKVVPDLFLFFTFWESCRNLNYVVVLFLLSRFSFAGRCVFFAFLPIPTASWSVSFCCCHLWLCVRWLCELSLLLLPFCVDGELVCAEGCTQVTGVMAMMMTGRVLLVCALCVLCCGAGGRCDEGEAAGHGVPPDVPASGTEGGLGGTRNAAPAPDSQIQSSGEEQQHKSREGRPALPEGSSEEEEEEETVENKNLEEVTERGEEGRHEDGQDANERDGSQRSGVLKKQKETPSTSTPAAPAGEGNQNASPQAPSVDSHGGGRTDRIEGSILKAPSSGVALQHAGDASTNQKNRSLETGKHAENTITGGPVPSQVKAPKESINDAENHSVTGEDTASNQVVSRGTTEYEAQQRALATQDRSSVSFPDSEKKWQTTPQEAPKTQVPPSATEPSSRGGQLPTATTDSQTPNAQEHKRLLLPKKTEYNAPEHHSEDIVAEQQGQATATENLTENAPATNQAETTASPNSTSGSGEARSTADENTANAQRPNPNESHEDLEGSDTRPVPTASEAAPQTAGTATTANTTTAGDSDSTAVSHTTSPLLLLLLVVAAAAAAVVAA</sequence>
<reference evidence="2 3" key="1">
    <citation type="journal article" date="2019" name="Genome Biol. Evol.">
        <title>Nanopore Sequencing Significantly Improves Genome Assembly of the Protozoan Parasite Trypanosoma cruzi.</title>
        <authorList>
            <person name="Diaz-Viraque F."/>
            <person name="Pita S."/>
            <person name="Greif G."/>
            <person name="de Souza R.C.M."/>
            <person name="Iraola G."/>
            <person name="Robello C."/>
        </authorList>
    </citation>
    <scope>NUCLEOTIDE SEQUENCE [LARGE SCALE GENOMIC DNA]</scope>
    <source>
        <strain evidence="2 3">Berenice</strain>
    </source>
</reference>
<feature type="compositionally biased region" description="Polar residues" evidence="1">
    <location>
        <begin position="518"/>
        <end position="530"/>
    </location>
</feature>
<feature type="compositionally biased region" description="Polar residues" evidence="1">
    <location>
        <begin position="478"/>
        <end position="510"/>
    </location>
</feature>
<organism evidence="2 3">
    <name type="scientific">Trypanosoma cruzi</name>
    <dbReference type="NCBI Taxonomy" id="5693"/>
    <lineage>
        <taxon>Eukaryota</taxon>
        <taxon>Discoba</taxon>
        <taxon>Euglenozoa</taxon>
        <taxon>Kinetoplastea</taxon>
        <taxon>Metakinetoplastina</taxon>
        <taxon>Trypanosomatida</taxon>
        <taxon>Trypanosomatidae</taxon>
        <taxon>Trypanosoma</taxon>
        <taxon>Schizotrypanum</taxon>
    </lineage>
</organism>
<evidence type="ECO:0000313" key="2">
    <source>
        <dbReference type="EMBL" id="KAF5218777.1"/>
    </source>
</evidence>
<feature type="compositionally biased region" description="Polar residues" evidence="1">
    <location>
        <begin position="424"/>
        <end position="450"/>
    </location>
</feature>
<name>A0A7J6XWI9_TRYCR</name>
<accession>A0A7J6XWI9</accession>
<proteinExistence type="predicted"/>
<dbReference type="AlphaFoldDB" id="A0A7J6XWI9"/>
<dbReference type="Proteomes" id="UP000583944">
    <property type="component" value="Unassembled WGS sequence"/>
</dbReference>
<feature type="compositionally biased region" description="Basic and acidic residues" evidence="1">
    <location>
        <begin position="334"/>
        <end position="343"/>
    </location>
</feature>
<feature type="compositionally biased region" description="Polar residues" evidence="1">
    <location>
        <begin position="368"/>
        <end position="405"/>
    </location>
</feature>
<dbReference type="EMBL" id="JABDHM010000086">
    <property type="protein sequence ID" value="KAF5218777.1"/>
    <property type="molecule type" value="Genomic_DNA"/>
</dbReference>
<feature type="compositionally biased region" description="Basic and acidic residues" evidence="1">
    <location>
        <begin position="205"/>
        <end position="214"/>
    </location>
</feature>
<feature type="compositionally biased region" description="Basic and acidic residues" evidence="1">
    <location>
        <begin position="231"/>
        <end position="260"/>
    </location>
</feature>
<feature type="compositionally biased region" description="Low complexity" evidence="1">
    <location>
        <begin position="554"/>
        <end position="573"/>
    </location>
</feature>
<feature type="compositionally biased region" description="Acidic residues" evidence="1">
    <location>
        <begin position="221"/>
        <end position="230"/>
    </location>
</feature>
<feature type="compositionally biased region" description="Basic and acidic residues" evidence="1">
    <location>
        <begin position="531"/>
        <end position="540"/>
    </location>
</feature>
<feature type="compositionally biased region" description="Polar residues" evidence="1">
    <location>
        <begin position="285"/>
        <end position="295"/>
    </location>
</feature>
<feature type="region of interest" description="Disordered" evidence="1">
    <location>
        <begin position="171"/>
        <end position="574"/>
    </location>
</feature>
<evidence type="ECO:0000313" key="3">
    <source>
        <dbReference type="Proteomes" id="UP000583944"/>
    </source>
</evidence>
<comment type="caution">
    <text evidence="2">The sequence shown here is derived from an EMBL/GenBank/DDBJ whole genome shotgun (WGS) entry which is preliminary data.</text>
</comment>
<feature type="compositionally biased region" description="Basic and acidic residues" evidence="1">
    <location>
        <begin position="451"/>
        <end position="473"/>
    </location>
</feature>
<gene>
    <name evidence="2" type="ORF">ECC02_008265</name>
</gene>
<dbReference type="VEuPathDB" id="TriTrypDB:ECC02_008265"/>
<protein>
    <submittedName>
        <fullName evidence="2">Mucin-associated surface protein (MASP) subgroup S079</fullName>
    </submittedName>
</protein>
<evidence type="ECO:0000256" key="1">
    <source>
        <dbReference type="SAM" id="MobiDB-lite"/>
    </source>
</evidence>